<organism evidence="3 5">
    <name type="scientific">Pseudodesulfovibrio indicus</name>
    <dbReference type="NCBI Taxonomy" id="1716143"/>
    <lineage>
        <taxon>Bacteria</taxon>
        <taxon>Pseudomonadati</taxon>
        <taxon>Thermodesulfobacteriota</taxon>
        <taxon>Desulfovibrionia</taxon>
        <taxon>Desulfovibrionales</taxon>
        <taxon>Desulfovibrionaceae</taxon>
    </lineage>
</organism>
<keyword evidence="4" id="KW-1185">Reference proteome</keyword>
<dbReference type="EMBL" id="SOBK01000013">
    <property type="protein sequence ID" value="TDT86423.1"/>
    <property type="molecule type" value="Genomic_DNA"/>
</dbReference>
<protein>
    <submittedName>
        <fullName evidence="3">Uncharacterized protein</fullName>
    </submittedName>
</protein>
<dbReference type="Proteomes" id="UP000055611">
    <property type="component" value="Chromosome"/>
</dbReference>
<name>A0A140D8W2_9BACT</name>
<accession>A0A140D8W2</accession>
<dbReference type="AlphaFoldDB" id="A0A140D8W2"/>
<reference evidence="2 4" key="1">
    <citation type="journal article" date="2016" name="Front. Microbiol.">
        <title>Genome Sequence of the Piezophilic, Mesophilic Sulfate-Reducing Bacterium Desulfovibrio indicus J2T.</title>
        <authorList>
            <person name="Cao J."/>
            <person name="Maignien L."/>
            <person name="Shao Z."/>
            <person name="Alain K."/>
            <person name="Jebbar M."/>
        </authorList>
    </citation>
    <scope>NUCLEOTIDE SEQUENCE [LARGE SCALE GENOMIC DNA]</scope>
    <source>
        <strain evidence="2 4">J2</strain>
    </source>
</reference>
<gene>
    <name evidence="2" type="ORF">AWY79_00150</name>
    <name evidence="3" type="ORF">EDC59_11399</name>
</gene>
<evidence type="ECO:0000313" key="5">
    <source>
        <dbReference type="Proteomes" id="UP000295506"/>
    </source>
</evidence>
<dbReference type="EMBL" id="CP014206">
    <property type="protein sequence ID" value="AMK09629.1"/>
    <property type="molecule type" value="Genomic_DNA"/>
</dbReference>
<keyword evidence="1" id="KW-0472">Membrane</keyword>
<dbReference type="RefSeq" id="WP_066798931.1">
    <property type="nucleotide sequence ID" value="NZ_CP014206.1"/>
</dbReference>
<keyword evidence="1" id="KW-1133">Transmembrane helix</keyword>
<reference evidence="3 5" key="2">
    <citation type="submission" date="2019-03" db="EMBL/GenBank/DDBJ databases">
        <title>Genomic Encyclopedia of Type Strains, Phase IV (KMG-IV): sequencing the most valuable type-strain genomes for metagenomic binning, comparative biology and taxonomic classification.</title>
        <authorList>
            <person name="Goeker M."/>
        </authorList>
    </citation>
    <scope>NUCLEOTIDE SEQUENCE [LARGE SCALE GENOMIC DNA]</scope>
    <source>
        <strain evidence="3 5">DSM 101483</strain>
    </source>
</reference>
<evidence type="ECO:0000313" key="2">
    <source>
        <dbReference type="EMBL" id="AMK09629.1"/>
    </source>
</evidence>
<dbReference type="KEGG" id="dej:AWY79_00150"/>
<evidence type="ECO:0000313" key="3">
    <source>
        <dbReference type="EMBL" id="TDT86423.1"/>
    </source>
</evidence>
<dbReference type="Proteomes" id="UP000295506">
    <property type="component" value="Unassembled WGS sequence"/>
</dbReference>
<evidence type="ECO:0000256" key="1">
    <source>
        <dbReference type="SAM" id="Phobius"/>
    </source>
</evidence>
<sequence>MHHKPITVADTLQMQRMRQALALIEQRVITDADLRTICPRPDDRANLVALLLAGGFVAATLYPVNPGSEAKAHG</sequence>
<proteinExistence type="predicted"/>
<evidence type="ECO:0000313" key="4">
    <source>
        <dbReference type="Proteomes" id="UP000055611"/>
    </source>
</evidence>
<keyword evidence="1" id="KW-0812">Transmembrane</keyword>
<feature type="transmembrane region" description="Helical" evidence="1">
    <location>
        <begin position="45"/>
        <end position="64"/>
    </location>
</feature>